<dbReference type="PROSITE" id="PS50956">
    <property type="entry name" value="HTH_ASNC_2"/>
    <property type="match status" value="1"/>
</dbReference>
<dbReference type="EMBL" id="JAVUPU010000008">
    <property type="protein sequence ID" value="MDT9600268.1"/>
    <property type="molecule type" value="Genomic_DNA"/>
</dbReference>
<dbReference type="InterPro" id="IPR019888">
    <property type="entry name" value="Tscrpt_reg_AsnC-like"/>
</dbReference>
<dbReference type="InterPro" id="IPR019885">
    <property type="entry name" value="Tscrpt_reg_HTH_AsnC-type_CS"/>
</dbReference>
<keyword evidence="2" id="KW-0238">DNA-binding</keyword>
<dbReference type="Gene3D" id="1.10.10.10">
    <property type="entry name" value="Winged helix-like DNA-binding domain superfamily/Winged helix DNA-binding domain"/>
    <property type="match status" value="1"/>
</dbReference>
<dbReference type="RefSeq" id="WP_315727368.1">
    <property type="nucleotide sequence ID" value="NZ_JAVUPU010000008.1"/>
</dbReference>
<evidence type="ECO:0000256" key="1">
    <source>
        <dbReference type="ARBA" id="ARBA00023015"/>
    </source>
</evidence>
<feature type="domain" description="HTH asnC-type" evidence="4">
    <location>
        <begin position="1"/>
        <end position="62"/>
    </location>
</feature>
<dbReference type="InterPro" id="IPR036390">
    <property type="entry name" value="WH_DNA-bd_sf"/>
</dbReference>
<accession>A0ABU3QB72</accession>
<keyword evidence="3" id="KW-0804">Transcription</keyword>
<evidence type="ECO:0000256" key="2">
    <source>
        <dbReference type="ARBA" id="ARBA00023125"/>
    </source>
</evidence>
<dbReference type="InterPro" id="IPR019887">
    <property type="entry name" value="Tscrpt_reg_AsnC/Lrp_C"/>
</dbReference>
<keyword evidence="6" id="KW-1185">Reference proteome</keyword>
<organism evidence="5 6">
    <name type="scientific">Sphingosinicella rhizophila</name>
    <dbReference type="NCBI Taxonomy" id="3050082"/>
    <lineage>
        <taxon>Bacteria</taxon>
        <taxon>Pseudomonadati</taxon>
        <taxon>Pseudomonadota</taxon>
        <taxon>Alphaproteobacteria</taxon>
        <taxon>Sphingomonadales</taxon>
        <taxon>Sphingosinicellaceae</taxon>
        <taxon>Sphingosinicella</taxon>
    </lineage>
</organism>
<dbReference type="Gene3D" id="3.30.70.920">
    <property type="match status" value="1"/>
</dbReference>
<dbReference type="PANTHER" id="PTHR30154">
    <property type="entry name" value="LEUCINE-RESPONSIVE REGULATORY PROTEIN"/>
    <property type="match status" value="1"/>
</dbReference>
<dbReference type="SUPFAM" id="SSF46785">
    <property type="entry name" value="Winged helix' DNA-binding domain"/>
    <property type="match status" value="1"/>
</dbReference>
<comment type="caution">
    <text evidence="5">The sequence shown here is derived from an EMBL/GenBank/DDBJ whole genome shotgun (WGS) entry which is preliminary data.</text>
</comment>
<proteinExistence type="predicted"/>
<dbReference type="Proteomes" id="UP001259572">
    <property type="component" value="Unassembled WGS sequence"/>
</dbReference>
<gene>
    <name evidence="5" type="ORF">RQX22_15005</name>
</gene>
<dbReference type="PRINTS" id="PR00033">
    <property type="entry name" value="HTHASNC"/>
</dbReference>
<name>A0ABU3QB72_9SPHN</name>
<dbReference type="Pfam" id="PF01037">
    <property type="entry name" value="AsnC_trans_reg"/>
    <property type="match status" value="1"/>
</dbReference>
<dbReference type="InterPro" id="IPR036388">
    <property type="entry name" value="WH-like_DNA-bd_sf"/>
</dbReference>
<dbReference type="InterPro" id="IPR000485">
    <property type="entry name" value="AsnC-type_HTH_dom"/>
</dbReference>
<evidence type="ECO:0000259" key="4">
    <source>
        <dbReference type="PROSITE" id="PS50956"/>
    </source>
</evidence>
<dbReference type="PROSITE" id="PS00519">
    <property type="entry name" value="HTH_ASNC_1"/>
    <property type="match status" value="1"/>
</dbReference>
<dbReference type="SMART" id="SM00344">
    <property type="entry name" value="HTH_ASNC"/>
    <property type="match status" value="1"/>
</dbReference>
<dbReference type="SUPFAM" id="SSF54909">
    <property type="entry name" value="Dimeric alpha+beta barrel"/>
    <property type="match status" value="1"/>
</dbReference>
<protein>
    <submittedName>
        <fullName evidence="5">Lrp/AsnC family transcriptional regulator</fullName>
    </submittedName>
</protein>
<keyword evidence="1" id="KW-0805">Transcription regulation</keyword>
<evidence type="ECO:0000256" key="3">
    <source>
        <dbReference type="ARBA" id="ARBA00023163"/>
    </source>
</evidence>
<dbReference type="Pfam" id="PF13404">
    <property type="entry name" value="HTH_AsnC-type"/>
    <property type="match status" value="1"/>
</dbReference>
<reference evidence="5 6" key="1">
    <citation type="submission" date="2023-05" db="EMBL/GenBank/DDBJ databases">
        <authorList>
            <person name="Guo Y."/>
        </authorList>
    </citation>
    <scope>NUCLEOTIDE SEQUENCE [LARGE SCALE GENOMIC DNA]</scope>
    <source>
        <strain evidence="5 6">GR2756</strain>
    </source>
</reference>
<evidence type="ECO:0000313" key="5">
    <source>
        <dbReference type="EMBL" id="MDT9600268.1"/>
    </source>
</evidence>
<dbReference type="InterPro" id="IPR011008">
    <property type="entry name" value="Dimeric_a/b-barrel"/>
</dbReference>
<evidence type="ECO:0000313" key="6">
    <source>
        <dbReference type="Proteomes" id="UP001259572"/>
    </source>
</evidence>
<sequence>MDSFDRAILAVLAQDGRISWKDLAQQIGLSETPTVRRVKALEARGVIDGYSARINEAAAGRPISVFVSVSMDRQNQPELNTFEAAIADSPLILSCFMLAGDVDYLLRVAVADIAEFQRFLDEVLRPIPGMRTISSSFALKPVIQRSLSVG</sequence>
<dbReference type="PANTHER" id="PTHR30154:SF34">
    <property type="entry name" value="TRANSCRIPTIONAL REGULATOR AZLB"/>
    <property type="match status" value="1"/>
</dbReference>